<keyword evidence="2" id="KW-0732">Signal</keyword>
<dbReference type="PANTHER" id="PTHR35340">
    <property type="entry name" value="PQQ ENZYME REPEAT PROTEIN-RELATED"/>
    <property type="match status" value="1"/>
</dbReference>
<keyword evidence="1" id="KW-1133">Transmembrane helix</keyword>
<organism evidence="3 4">
    <name type="scientific">Zasmidium cellare</name>
    <name type="common">Wine cellar mold</name>
    <name type="synonym">Racodium cellare</name>
    <dbReference type="NCBI Taxonomy" id="395010"/>
    <lineage>
        <taxon>Eukaryota</taxon>
        <taxon>Fungi</taxon>
        <taxon>Dikarya</taxon>
        <taxon>Ascomycota</taxon>
        <taxon>Pezizomycotina</taxon>
        <taxon>Dothideomycetes</taxon>
        <taxon>Dothideomycetidae</taxon>
        <taxon>Mycosphaerellales</taxon>
        <taxon>Mycosphaerellaceae</taxon>
        <taxon>Zasmidium</taxon>
    </lineage>
</organism>
<feature type="chain" id="PRO_5046026194" description="ASST-domain-containing protein" evidence="2">
    <location>
        <begin position="20"/>
        <end position="574"/>
    </location>
</feature>
<dbReference type="InterPro" id="IPR053143">
    <property type="entry name" value="Arylsulfate_ST"/>
</dbReference>
<evidence type="ECO:0000313" key="4">
    <source>
        <dbReference type="Proteomes" id="UP001305779"/>
    </source>
</evidence>
<keyword evidence="4" id="KW-1185">Reference proteome</keyword>
<evidence type="ECO:0008006" key="5">
    <source>
        <dbReference type="Google" id="ProtNLM"/>
    </source>
</evidence>
<dbReference type="Pfam" id="PF14269">
    <property type="entry name" value="Arylsulfotran_2"/>
    <property type="match status" value="1"/>
</dbReference>
<accession>A0ABR0EAM6</accession>
<dbReference type="PANTHER" id="PTHR35340:SF8">
    <property type="entry name" value="ASST-DOMAIN-CONTAINING PROTEIN"/>
    <property type="match status" value="1"/>
</dbReference>
<name>A0ABR0EAM6_ZASCE</name>
<evidence type="ECO:0000256" key="2">
    <source>
        <dbReference type="SAM" id="SignalP"/>
    </source>
</evidence>
<reference evidence="3 4" key="1">
    <citation type="journal article" date="2023" name="G3 (Bethesda)">
        <title>A chromosome-level genome assembly of Zasmidium syzygii isolated from banana leaves.</title>
        <authorList>
            <person name="van Westerhoven A.C."/>
            <person name="Mehrabi R."/>
            <person name="Talebi R."/>
            <person name="Steentjes M.B.F."/>
            <person name="Corcolon B."/>
            <person name="Chong P.A."/>
            <person name="Kema G.H.J."/>
            <person name="Seidl M.F."/>
        </authorList>
    </citation>
    <scope>NUCLEOTIDE SEQUENCE [LARGE SCALE GENOMIC DNA]</scope>
    <source>
        <strain evidence="3 4">P124</strain>
    </source>
</reference>
<evidence type="ECO:0000313" key="3">
    <source>
        <dbReference type="EMBL" id="KAK4498513.1"/>
    </source>
</evidence>
<evidence type="ECO:0000256" key="1">
    <source>
        <dbReference type="SAM" id="Phobius"/>
    </source>
</evidence>
<dbReference type="InterPro" id="IPR039535">
    <property type="entry name" value="ASST-like"/>
</dbReference>
<gene>
    <name evidence="3" type="ORF">PRZ48_011171</name>
</gene>
<feature type="signal peptide" evidence="2">
    <location>
        <begin position="1"/>
        <end position="19"/>
    </location>
</feature>
<dbReference type="EMBL" id="JAXOVC010000008">
    <property type="protein sequence ID" value="KAK4498513.1"/>
    <property type="molecule type" value="Genomic_DNA"/>
</dbReference>
<comment type="caution">
    <text evidence="3">The sequence shown here is derived from an EMBL/GenBank/DDBJ whole genome shotgun (WGS) entry which is preliminary data.</text>
</comment>
<proteinExistence type="predicted"/>
<feature type="transmembrane region" description="Helical" evidence="1">
    <location>
        <begin position="537"/>
        <end position="558"/>
    </location>
</feature>
<dbReference type="Proteomes" id="UP001305779">
    <property type="component" value="Unassembled WGS sequence"/>
</dbReference>
<keyword evidence="1" id="KW-0812">Transmembrane</keyword>
<protein>
    <recommendedName>
        <fullName evidence="5">ASST-domain-containing protein</fullName>
    </recommendedName>
</protein>
<sequence>MLQRVLVAALLASRCFVSADFELGNGDDDDLTHFVTRPEIKAPRFNVTVYDSATLAPGYWFVAPYAKLAQEYFPSNYYQPCQSGPAIYDTSGELIWSGACAFRNNNTCDFRVFRKDREDALSAVFCAYSHGPIRHGIVLDASYQAIQNITGPEETPDFNMHELNIIDDGQSALHFMDRSEYVDVSELGIDGVQKGWILDTGFLEMDMKTGQTNFEWWASKHVAVSESSVKVERLENPYPLSWNWFHGNSINKNSDGDYLVSSRFTDCIYKISGKSGEILWRFGGKRSTFRLDGFNFSRQHDAQWVSHNDRAEVVSFLDNASDMDDETSSYSSALIVELDKISKTARVIQRIERPDHGLSRLRGNFQPLPNGNRLVGWSDNSYISEHSSDGRLLMEARFQTDRFVTYRSYKFEFKGQPTEPPVLKAFAYGSSATKATTVYYVSWNGATEVSSWRFLALDSISQRPVLQGEVRRSEFETSFHGDGFQSRVYAEAVDSSGEVLAKSEVFEVERPKHWRDVSQPQKDWPKIPIARPADAPWSISLFALFLFAGTCALARNFLSRRAKRARMKHRGETR</sequence>
<keyword evidence="1" id="KW-0472">Membrane</keyword>